<dbReference type="Pfam" id="PF13568">
    <property type="entry name" value="OMP_b-brl_2"/>
    <property type="match status" value="1"/>
</dbReference>
<evidence type="ECO:0000259" key="2">
    <source>
        <dbReference type="Pfam" id="PF13568"/>
    </source>
</evidence>
<dbReference type="RefSeq" id="WP_344727335.1">
    <property type="nucleotide sequence ID" value="NZ_BAABBI010000001.1"/>
</dbReference>
<dbReference type="Proteomes" id="UP001501456">
    <property type="component" value="Unassembled WGS sequence"/>
</dbReference>
<sequence length="223" mass="25142">MKKTILFFALLTVSITAFSQVKVRPGVRLGLNAANITNISDSDTKIAPNAGLFVNIHLSNFYELQVETNYSNQGASRDNNAVHFTTVDPYDPYNPYYRNYLNNDINVHYVSLAIANKFFVIPDVGLHLIVGPSIDINVSDDTFFDVTPVDFALFGGIGYEFPFGLGIEARYKQGFIDTRDDYDGDSFYVGSDGYYVETDGDYYDGDNWLNSVFQLGVYYKFNF</sequence>
<feature type="signal peptide" evidence="1">
    <location>
        <begin position="1"/>
        <end position="19"/>
    </location>
</feature>
<dbReference type="EMBL" id="BAABBI010000001">
    <property type="protein sequence ID" value="GAA3778103.1"/>
    <property type="molecule type" value="Genomic_DNA"/>
</dbReference>
<keyword evidence="4" id="KW-1185">Reference proteome</keyword>
<evidence type="ECO:0000313" key="4">
    <source>
        <dbReference type="Proteomes" id="UP001501456"/>
    </source>
</evidence>
<reference evidence="4" key="1">
    <citation type="journal article" date="2019" name="Int. J. Syst. Evol. Microbiol.">
        <title>The Global Catalogue of Microorganisms (GCM) 10K type strain sequencing project: providing services to taxonomists for standard genome sequencing and annotation.</title>
        <authorList>
            <consortium name="The Broad Institute Genomics Platform"/>
            <consortium name="The Broad Institute Genome Sequencing Center for Infectious Disease"/>
            <person name="Wu L."/>
            <person name="Ma J."/>
        </authorList>
    </citation>
    <scope>NUCLEOTIDE SEQUENCE [LARGE SCALE GENOMIC DNA]</scope>
    <source>
        <strain evidence="4">JCM 17525</strain>
    </source>
</reference>
<evidence type="ECO:0000313" key="3">
    <source>
        <dbReference type="EMBL" id="GAA3778103.1"/>
    </source>
</evidence>
<dbReference type="InterPro" id="IPR025665">
    <property type="entry name" value="Beta-barrel_OMP_2"/>
</dbReference>
<feature type="domain" description="Outer membrane protein beta-barrel" evidence="2">
    <location>
        <begin position="18"/>
        <end position="178"/>
    </location>
</feature>
<organism evidence="3 4">
    <name type="scientific">Corallibacter vietnamensis</name>
    <dbReference type="NCBI Taxonomy" id="904130"/>
    <lineage>
        <taxon>Bacteria</taxon>
        <taxon>Pseudomonadati</taxon>
        <taxon>Bacteroidota</taxon>
        <taxon>Flavobacteriia</taxon>
        <taxon>Flavobacteriales</taxon>
        <taxon>Flavobacteriaceae</taxon>
        <taxon>Corallibacter</taxon>
    </lineage>
</organism>
<feature type="chain" id="PRO_5047125899" description="Outer membrane protein beta-barrel domain-containing protein" evidence="1">
    <location>
        <begin position="20"/>
        <end position="223"/>
    </location>
</feature>
<comment type="caution">
    <text evidence="3">The sequence shown here is derived from an EMBL/GenBank/DDBJ whole genome shotgun (WGS) entry which is preliminary data.</text>
</comment>
<gene>
    <name evidence="3" type="ORF">GCM10022271_07950</name>
</gene>
<accession>A0ABP7H2K1</accession>
<proteinExistence type="predicted"/>
<keyword evidence="1" id="KW-0732">Signal</keyword>
<evidence type="ECO:0000256" key="1">
    <source>
        <dbReference type="SAM" id="SignalP"/>
    </source>
</evidence>
<name>A0ABP7H2K1_9FLAO</name>
<protein>
    <recommendedName>
        <fullName evidence="2">Outer membrane protein beta-barrel domain-containing protein</fullName>
    </recommendedName>
</protein>